<keyword evidence="7" id="KW-0472">Membrane</keyword>
<accession>A0A017HUF7</accession>
<evidence type="ECO:0000256" key="2">
    <source>
        <dbReference type="ARBA" id="ARBA00009370"/>
    </source>
</evidence>
<dbReference type="SUPFAM" id="SSF51306">
    <property type="entry name" value="LexA/Signal peptidase"/>
    <property type="match status" value="1"/>
</dbReference>
<keyword evidence="7" id="KW-0645">Protease</keyword>
<dbReference type="PROSITE" id="PS00761">
    <property type="entry name" value="SPASE_I_3"/>
    <property type="match status" value="1"/>
</dbReference>
<dbReference type="GO" id="GO:0016020">
    <property type="term" value="C:membrane"/>
    <property type="evidence" value="ECO:0007669"/>
    <property type="project" value="UniProtKB-SubCell"/>
</dbReference>
<dbReference type="PANTHER" id="PTHR43390">
    <property type="entry name" value="SIGNAL PEPTIDASE I"/>
    <property type="match status" value="1"/>
</dbReference>
<dbReference type="Proteomes" id="UP000019666">
    <property type="component" value="Unassembled WGS sequence"/>
</dbReference>
<evidence type="ECO:0000256" key="1">
    <source>
        <dbReference type="ARBA" id="ARBA00000677"/>
    </source>
</evidence>
<feature type="domain" description="Peptidase S26" evidence="8">
    <location>
        <begin position="22"/>
        <end position="258"/>
    </location>
</feature>
<dbReference type="AlphaFoldDB" id="A0A017HUF7"/>
<sequence length="283" mass="31551">MAFGRDRREAEQTNQGFAAGVWETVKTVVWALLIAGAFRTIFFQPFWIPSGSMKDTLLIGDFLFVNKMAYGYSYASCPSIPFTGIDAQDLCGFLDGDNTRILGSMPERGDVVVFRHPVTGTDFIKRLIGLPGDRIQMKDGLLYINDEPVQVEPAGEFHEVYAPQGPQGLPPSCKGERPVEGGDCVSDRYVETLPNGVEHDILDIGMLRQDDTGVYTVPDGYFFFMGDNRDNSTDSRFPQPQGVGFVPFENLVGRADRVMFSSAGRSMLAFWTWRPDRFLKAID</sequence>
<dbReference type="InterPro" id="IPR000223">
    <property type="entry name" value="Pept_S26A_signal_pept_1"/>
</dbReference>
<comment type="catalytic activity">
    <reaction evidence="1 7">
        <text>Cleavage of hydrophobic, N-terminal signal or leader sequences from secreted and periplasmic proteins.</text>
        <dbReference type="EC" id="3.4.21.89"/>
    </reaction>
</comment>
<dbReference type="InterPro" id="IPR019757">
    <property type="entry name" value="Pept_S26A_signal_pept_1_Lys-AS"/>
</dbReference>
<dbReference type="Pfam" id="PF10502">
    <property type="entry name" value="Peptidase_S26"/>
    <property type="match status" value="1"/>
</dbReference>
<evidence type="ECO:0000313" key="10">
    <source>
        <dbReference type="Proteomes" id="UP000019666"/>
    </source>
</evidence>
<dbReference type="InterPro" id="IPR036286">
    <property type="entry name" value="LexA/Signal_pep-like_sf"/>
</dbReference>
<proteinExistence type="inferred from homology"/>
<organism evidence="9 10">
    <name type="scientific">Rubellimicrobium mesophilum DSM 19309</name>
    <dbReference type="NCBI Taxonomy" id="442562"/>
    <lineage>
        <taxon>Bacteria</taxon>
        <taxon>Pseudomonadati</taxon>
        <taxon>Pseudomonadota</taxon>
        <taxon>Alphaproteobacteria</taxon>
        <taxon>Rhodobacterales</taxon>
        <taxon>Roseobacteraceae</taxon>
        <taxon>Rubellimicrobium</taxon>
    </lineage>
</organism>
<dbReference type="PANTHER" id="PTHR43390:SF1">
    <property type="entry name" value="CHLOROPLAST PROCESSING PEPTIDASE"/>
    <property type="match status" value="1"/>
</dbReference>
<dbReference type="Gene3D" id="2.10.109.10">
    <property type="entry name" value="Umud Fragment, subunit A"/>
    <property type="match status" value="1"/>
</dbReference>
<dbReference type="OrthoDB" id="9815782at2"/>
<dbReference type="PROSITE" id="PS00760">
    <property type="entry name" value="SPASE_I_2"/>
    <property type="match status" value="1"/>
</dbReference>
<feature type="transmembrane region" description="Helical" evidence="7">
    <location>
        <begin position="28"/>
        <end position="48"/>
    </location>
</feature>
<evidence type="ECO:0000256" key="4">
    <source>
        <dbReference type="ARBA" id="ARBA00019232"/>
    </source>
</evidence>
<dbReference type="HOGENOM" id="CLU_028723_1_2_5"/>
<feature type="active site" evidence="6">
    <location>
        <position position="52"/>
    </location>
</feature>
<dbReference type="GO" id="GO:0006465">
    <property type="term" value="P:signal peptide processing"/>
    <property type="evidence" value="ECO:0007669"/>
    <property type="project" value="InterPro"/>
</dbReference>
<evidence type="ECO:0000256" key="6">
    <source>
        <dbReference type="PIRSR" id="PIRSR600223-1"/>
    </source>
</evidence>
<dbReference type="EMBL" id="AOSK01000018">
    <property type="protein sequence ID" value="EYD78006.1"/>
    <property type="molecule type" value="Genomic_DNA"/>
</dbReference>
<dbReference type="EC" id="3.4.21.89" evidence="3 7"/>
<evidence type="ECO:0000259" key="8">
    <source>
        <dbReference type="Pfam" id="PF10502"/>
    </source>
</evidence>
<evidence type="ECO:0000313" key="9">
    <source>
        <dbReference type="EMBL" id="EYD78006.1"/>
    </source>
</evidence>
<keyword evidence="5 7" id="KW-0378">Hydrolase</keyword>
<keyword evidence="7" id="KW-1133">Transmembrane helix</keyword>
<keyword evidence="7" id="KW-0812">Transmembrane</keyword>
<dbReference type="STRING" id="442562.Rumeso_00343"/>
<keyword evidence="10" id="KW-1185">Reference proteome</keyword>
<gene>
    <name evidence="9" type="ORF">Rumeso_00343</name>
</gene>
<dbReference type="InterPro" id="IPR019533">
    <property type="entry name" value="Peptidase_S26"/>
</dbReference>
<dbReference type="InterPro" id="IPR019758">
    <property type="entry name" value="Pept_S26A_signal_pept_1_CS"/>
</dbReference>
<evidence type="ECO:0000256" key="5">
    <source>
        <dbReference type="ARBA" id="ARBA00022801"/>
    </source>
</evidence>
<feature type="active site" evidence="6">
    <location>
        <position position="125"/>
    </location>
</feature>
<dbReference type="GO" id="GO:0009003">
    <property type="term" value="F:signal peptidase activity"/>
    <property type="evidence" value="ECO:0007669"/>
    <property type="project" value="UniProtKB-EC"/>
</dbReference>
<dbReference type="PRINTS" id="PR00727">
    <property type="entry name" value="LEADERPTASE"/>
</dbReference>
<dbReference type="PATRIC" id="fig|442562.3.peg.342"/>
<comment type="similarity">
    <text evidence="2 7">Belongs to the peptidase S26 family.</text>
</comment>
<comment type="caution">
    <text evidence="9">The sequence shown here is derived from an EMBL/GenBank/DDBJ whole genome shotgun (WGS) entry which is preliminary data.</text>
</comment>
<name>A0A017HUF7_9RHOB</name>
<evidence type="ECO:0000256" key="7">
    <source>
        <dbReference type="RuleBase" id="RU362042"/>
    </source>
</evidence>
<dbReference type="GO" id="GO:0004252">
    <property type="term" value="F:serine-type endopeptidase activity"/>
    <property type="evidence" value="ECO:0007669"/>
    <property type="project" value="InterPro"/>
</dbReference>
<comment type="subcellular location">
    <subcellularLocation>
        <location evidence="7">Membrane</location>
        <topology evidence="7">Single-pass type II membrane protein</topology>
    </subcellularLocation>
</comment>
<dbReference type="RefSeq" id="WP_037280341.1">
    <property type="nucleotide sequence ID" value="NZ_KK088572.1"/>
</dbReference>
<dbReference type="CDD" id="cd06530">
    <property type="entry name" value="S26_SPase_I"/>
    <property type="match status" value="1"/>
</dbReference>
<dbReference type="NCBIfam" id="TIGR02227">
    <property type="entry name" value="sigpep_I_bact"/>
    <property type="match status" value="1"/>
</dbReference>
<evidence type="ECO:0000256" key="3">
    <source>
        <dbReference type="ARBA" id="ARBA00013208"/>
    </source>
</evidence>
<reference evidence="9 10" key="1">
    <citation type="submission" date="2013-02" db="EMBL/GenBank/DDBJ databases">
        <authorList>
            <person name="Fiebig A."/>
            <person name="Goeker M."/>
            <person name="Klenk H.-P.P."/>
        </authorList>
    </citation>
    <scope>NUCLEOTIDE SEQUENCE [LARGE SCALE GENOMIC DNA]</scope>
    <source>
        <strain evidence="9 10">DSM 19309</strain>
    </source>
</reference>
<protein>
    <recommendedName>
        <fullName evidence="4 7">Signal peptidase I</fullName>
        <ecNumber evidence="3 7">3.4.21.89</ecNumber>
    </recommendedName>
</protein>